<comment type="caution">
    <text evidence="2">The sequence shown here is derived from an EMBL/GenBank/DDBJ whole genome shotgun (WGS) entry which is preliminary data.</text>
</comment>
<sequence>MIRFTPTSISLSERDIDFHLQQAKLIYGLRRQGFKKEDIDRYLKNDRGVPDGATCQDTQDPNSSAPSAVDLDRNRPCSSSTSDEPVGSSSTSSTGVLTDPFPDISPDLRDACAEEPVGVRLSAHQAQDAQDDDGESPISMPPSMHVNQHAPRKSSLLRFAQAASPERCPPGPEAEFMVTPRARTYKRRSSTYPYHSSEQDSITETYTQSLVANSANRMPSDDDSLIEELESLSLALPPPYSTGARTPSASASDTQFASPPSGHGSEDSSTLTFIRPSLGRRRSSSLFGRAYSTADIPSSPPLPRTPARQHPRQSQSASASPQLPTTPTPIRDAVAFPRTEPHHYRNQLDGNSFSVYNDSLPAVSQPQTPADLSRQPLITEHDAAYTAPPGMIRSARSNRHAWERESGEQSPTARAITLRERRNRELARSARAEGVRLDRLRMRDEAMFTRRAFQTAIAANGGALAEAMPPVTNDMWREDLDADRVGEENFEVDPGVNGRRIMRTVSGNARFEWEGPFDR</sequence>
<dbReference type="Proteomes" id="UP001172673">
    <property type="component" value="Unassembled WGS sequence"/>
</dbReference>
<feature type="region of interest" description="Disordered" evidence="1">
    <location>
        <begin position="236"/>
        <end position="332"/>
    </location>
</feature>
<feature type="compositionally biased region" description="Polar residues" evidence="1">
    <location>
        <begin position="243"/>
        <end position="258"/>
    </location>
</feature>
<dbReference type="AlphaFoldDB" id="A0AA38XCK1"/>
<evidence type="ECO:0000313" key="2">
    <source>
        <dbReference type="EMBL" id="KAJ9610852.1"/>
    </source>
</evidence>
<organism evidence="2 3">
    <name type="scientific">Cladophialophora chaetospira</name>
    <dbReference type="NCBI Taxonomy" id="386627"/>
    <lineage>
        <taxon>Eukaryota</taxon>
        <taxon>Fungi</taxon>
        <taxon>Dikarya</taxon>
        <taxon>Ascomycota</taxon>
        <taxon>Pezizomycotina</taxon>
        <taxon>Eurotiomycetes</taxon>
        <taxon>Chaetothyriomycetidae</taxon>
        <taxon>Chaetothyriales</taxon>
        <taxon>Herpotrichiellaceae</taxon>
        <taxon>Cladophialophora</taxon>
    </lineage>
</organism>
<feature type="compositionally biased region" description="Low complexity" evidence="1">
    <location>
        <begin position="312"/>
        <end position="322"/>
    </location>
</feature>
<name>A0AA38XCK1_9EURO</name>
<evidence type="ECO:0000256" key="1">
    <source>
        <dbReference type="SAM" id="MobiDB-lite"/>
    </source>
</evidence>
<feature type="compositionally biased region" description="Polar residues" evidence="1">
    <location>
        <begin position="190"/>
        <end position="201"/>
    </location>
</feature>
<feature type="compositionally biased region" description="Polar residues" evidence="1">
    <location>
        <begin position="55"/>
        <end position="66"/>
    </location>
</feature>
<feature type="region of interest" description="Disordered" evidence="1">
    <location>
        <begin position="45"/>
        <end position="109"/>
    </location>
</feature>
<protein>
    <submittedName>
        <fullName evidence="2">Uncharacterized protein</fullName>
    </submittedName>
</protein>
<accession>A0AA38XCK1</accession>
<evidence type="ECO:0000313" key="3">
    <source>
        <dbReference type="Proteomes" id="UP001172673"/>
    </source>
</evidence>
<feature type="region of interest" description="Disordered" evidence="1">
    <location>
        <begin position="121"/>
        <end position="201"/>
    </location>
</feature>
<keyword evidence="3" id="KW-1185">Reference proteome</keyword>
<gene>
    <name evidence="2" type="ORF">H2200_005629</name>
</gene>
<dbReference type="EMBL" id="JAPDRK010000007">
    <property type="protein sequence ID" value="KAJ9610852.1"/>
    <property type="molecule type" value="Genomic_DNA"/>
</dbReference>
<feature type="compositionally biased region" description="Low complexity" evidence="1">
    <location>
        <begin position="78"/>
        <end position="94"/>
    </location>
</feature>
<proteinExistence type="predicted"/>
<reference evidence="2" key="1">
    <citation type="submission" date="2022-10" db="EMBL/GenBank/DDBJ databases">
        <title>Culturing micro-colonial fungi from biological soil crusts in the Mojave desert and describing Neophaeococcomyces mojavensis, and introducing the new genera and species Taxawa tesnikishii.</title>
        <authorList>
            <person name="Kurbessoian T."/>
            <person name="Stajich J.E."/>
        </authorList>
    </citation>
    <scope>NUCLEOTIDE SEQUENCE</scope>
    <source>
        <strain evidence="2">TK_41</strain>
    </source>
</reference>